<dbReference type="EMBL" id="CP060414">
    <property type="protein sequence ID" value="QNT59342.1"/>
    <property type="molecule type" value="Genomic_DNA"/>
</dbReference>
<organism evidence="1 2">
    <name type="scientific">Neisseria musculi</name>
    <dbReference type="NCBI Taxonomy" id="1815583"/>
    <lineage>
        <taxon>Bacteria</taxon>
        <taxon>Pseudomonadati</taxon>
        <taxon>Pseudomonadota</taxon>
        <taxon>Betaproteobacteria</taxon>
        <taxon>Neisseriales</taxon>
        <taxon>Neisseriaceae</taxon>
        <taxon>Neisseria</taxon>
    </lineage>
</organism>
<dbReference type="KEGG" id="nmus:H7A79_2481"/>
<proteinExistence type="predicted"/>
<sequence>MNVNIEMLKYYIEHAQISLDKLKESILNIELFLSSERNPTFNQVSEVAKKLNIPNGLLLLQSPIEIKSKKLEFRTMDSTAMQAMSEELCDTILEMEGKQAFLREEIDFTLDFIGSCSINDDISKVASIVRNKLQVTEFFSRKYK</sequence>
<protein>
    <submittedName>
        <fullName evidence="1">Uncharacterized protein</fullName>
    </submittedName>
</protein>
<reference evidence="1" key="1">
    <citation type="submission" date="2024-06" db="EMBL/GenBank/DDBJ databases">
        <title>Complete Genome Sequence of mouse commensal type strain Neisseria musculi.</title>
        <authorList>
            <person name="Thapa E."/>
            <person name="Aluvathingal J."/>
            <person name="Nadendla S."/>
            <person name="Mehta A."/>
            <person name="Tettelin H."/>
            <person name="Weyand N.J."/>
        </authorList>
    </citation>
    <scope>NUCLEOTIDE SEQUENCE</scope>
    <source>
        <strain evidence="1">NW831</strain>
    </source>
</reference>
<evidence type="ECO:0000313" key="1">
    <source>
        <dbReference type="EMBL" id="QNT59342.1"/>
    </source>
</evidence>
<dbReference type="Proteomes" id="UP000516412">
    <property type="component" value="Chromosome"/>
</dbReference>
<dbReference type="RefSeq" id="WP_214646376.1">
    <property type="nucleotide sequence ID" value="NZ_CP060414.2"/>
</dbReference>
<name>A0A7H1MCH7_9NEIS</name>
<gene>
    <name evidence="1" type="ORF">H7A79_2481</name>
</gene>
<evidence type="ECO:0000313" key="2">
    <source>
        <dbReference type="Proteomes" id="UP000516412"/>
    </source>
</evidence>
<accession>A0A7H1MCH7</accession>
<dbReference type="AlphaFoldDB" id="A0A7H1MCH7"/>
<keyword evidence="2" id="KW-1185">Reference proteome</keyword>